<evidence type="ECO:0000313" key="3">
    <source>
        <dbReference type="EMBL" id="PST42042.1"/>
    </source>
</evidence>
<evidence type="ECO:0000313" key="2">
    <source>
        <dbReference type="EMBL" id="MCB8609846.1"/>
    </source>
</evidence>
<dbReference type="InterPro" id="IPR029039">
    <property type="entry name" value="Flavoprotein-like_sf"/>
</dbReference>
<reference evidence="2" key="3">
    <citation type="submission" date="2021-10" db="EMBL/GenBank/DDBJ databases">
        <title>Collection of gut derived symbiotic bacterial strains cultured from healthy donors.</title>
        <authorList>
            <person name="Lin H."/>
            <person name="Littmann E."/>
            <person name="Kohout C."/>
            <person name="Pamer E.G."/>
        </authorList>
    </citation>
    <scope>NUCLEOTIDE SEQUENCE</scope>
    <source>
        <strain evidence="2">DFI.4.48</strain>
    </source>
</reference>
<dbReference type="AlphaFoldDB" id="A0A2T3G3G8"/>
<evidence type="ECO:0000313" key="4">
    <source>
        <dbReference type="Proteomes" id="UP000241201"/>
    </source>
</evidence>
<dbReference type="Proteomes" id="UP001198439">
    <property type="component" value="Unassembled WGS sequence"/>
</dbReference>
<sequence>MIHYFSQTGNTKLLGDFLKDNINDSKTIYVGFWTDKGNANQETLDYLKTLHHQKIFLFGTAGFGKSEEYFKRIINKVKESIDSTNEVVGSFMCQGKMPDSVLQRYLSLKESDKAPKNIDLLIENYYEALNHPNEEDLENLKKAIV</sequence>
<dbReference type="SUPFAM" id="SSF52218">
    <property type="entry name" value="Flavoproteins"/>
    <property type="match status" value="1"/>
</dbReference>
<gene>
    <name evidence="3" type="ORF">C7U55_00370</name>
    <name evidence="2" type="ORF">LJD69_04475</name>
</gene>
<dbReference type="EMBL" id="PYLP01000001">
    <property type="protein sequence ID" value="PST42042.1"/>
    <property type="molecule type" value="Genomic_DNA"/>
</dbReference>
<reference evidence="4" key="1">
    <citation type="submission" date="2018-03" db="EMBL/GenBank/DDBJ databases">
        <title>Lachnoclostridium SNUG30370 gen.nov., sp.nov., isolated from human faeces.</title>
        <authorList>
            <person name="Seo B."/>
            <person name="Jeon K."/>
            <person name="Ko G."/>
        </authorList>
    </citation>
    <scope>NUCLEOTIDE SEQUENCE [LARGE SCALE GENOMIC DNA]</scope>
    <source>
        <strain evidence="4">SNUG30370</strain>
    </source>
</reference>
<keyword evidence="4" id="KW-1185">Reference proteome</keyword>
<dbReference type="Pfam" id="PF12641">
    <property type="entry name" value="Flavodoxin_3"/>
    <property type="match status" value="1"/>
</dbReference>
<dbReference type="GO" id="GO:0010181">
    <property type="term" value="F:FMN binding"/>
    <property type="evidence" value="ECO:0007669"/>
    <property type="project" value="InterPro"/>
</dbReference>
<accession>A0A2T3G3G8</accession>
<dbReference type="NCBIfam" id="NF045594">
    <property type="entry name" value="flavodox_BilS"/>
    <property type="match status" value="1"/>
</dbReference>
<dbReference type="InterPro" id="IPR054633">
    <property type="entry name" value="BilS"/>
</dbReference>
<dbReference type="InterPro" id="IPR008254">
    <property type="entry name" value="Flavodoxin/NO_synth"/>
</dbReference>
<protein>
    <submittedName>
        <fullName evidence="2">Flavodoxin family protein</fullName>
    </submittedName>
</protein>
<dbReference type="GO" id="GO:0016651">
    <property type="term" value="F:oxidoreductase activity, acting on NAD(P)H"/>
    <property type="evidence" value="ECO:0007669"/>
    <property type="project" value="UniProtKB-ARBA"/>
</dbReference>
<proteinExistence type="predicted"/>
<reference evidence="3" key="2">
    <citation type="journal article" date="2019" name="Int. J. Syst. Evol. Microbiol.">
        <title>Faecalibacillus intestinalis gen. nov., sp. nov. and Faecalibacillus faecis sp. nov., isolated from human faeces.</title>
        <authorList>
            <person name="Seo B."/>
            <person name="Jeon K."/>
            <person name="Baek I."/>
            <person name="Lee Y.M."/>
            <person name="Baek K."/>
            <person name="Ko G."/>
        </authorList>
    </citation>
    <scope>NUCLEOTIDE SEQUENCE</scope>
    <source>
        <strain evidence="3">SNUG30370</strain>
    </source>
</reference>
<dbReference type="GeneID" id="77469557"/>
<comment type="caution">
    <text evidence="3">The sequence shown here is derived from an EMBL/GenBank/DDBJ whole genome shotgun (WGS) entry which is preliminary data.</text>
</comment>
<dbReference type="EMBL" id="JAJDKZ010000009">
    <property type="protein sequence ID" value="MCB8609846.1"/>
    <property type="molecule type" value="Genomic_DNA"/>
</dbReference>
<name>A0A2T3G3G8_9FIRM</name>
<dbReference type="Proteomes" id="UP000241201">
    <property type="component" value="Unassembled WGS sequence"/>
</dbReference>
<feature type="domain" description="Flavodoxin-like" evidence="1">
    <location>
        <begin position="21"/>
        <end position="144"/>
    </location>
</feature>
<evidence type="ECO:0000259" key="1">
    <source>
        <dbReference type="Pfam" id="PF12641"/>
    </source>
</evidence>
<dbReference type="RefSeq" id="WP_106986838.1">
    <property type="nucleotide sequence ID" value="NZ_JAJDKR010000001.1"/>
</dbReference>
<organism evidence="3 4">
    <name type="scientific">Faecalibacillus faecis</name>
    <dbReference type="NCBI Taxonomy" id="1982628"/>
    <lineage>
        <taxon>Bacteria</taxon>
        <taxon>Bacillati</taxon>
        <taxon>Bacillota</taxon>
        <taxon>Erysipelotrichia</taxon>
        <taxon>Erysipelotrichales</taxon>
        <taxon>Coprobacillaceae</taxon>
        <taxon>Faecalibacillus</taxon>
    </lineage>
</organism>